<evidence type="ECO:0000256" key="4">
    <source>
        <dbReference type="ARBA" id="ARBA00022782"/>
    </source>
</evidence>
<dbReference type="PIRSF" id="PIRSF015596">
    <property type="entry name" value="5_alpha-SR2"/>
    <property type="match status" value="1"/>
</dbReference>
<evidence type="ECO:0000256" key="15">
    <source>
        <dbReference type="ARBA" id="ARBA00042579"/>
    </source>
</evidence>
<dbReference type="InterPro" id="IPR001104">
    <property type="entry name" value="3-oxo-5_a-steroid_4-DH_C"/>
</dbReference>
<evidence type="ECO:0000256" key="16">
    <source>
        <dbReference type="ARBA" id="ARBA00049166"/>
    </source>
</evidence>
<keyword evidence="3 17" id="KW-0812">Transmembrane</keyword>
<evidence type="ECO:0000256" key="12">
    <source>
        <dbReference type="ARBA" id="ARBA00037789"/>
    </source>
</evidence>
<dbReference type="FunFam" id="1.20.120.1630:FF:000014">
    <property type="entry name" value="Steroid 5-alpha reductase, putative"/>
    <property type="match status" value="1"/>
</dbReference>
<name>J9GWZ2_9ZZZZ</name>
<evidence type="ECO:0000313" key="19">
    <source>
        <dbReference type="EMBL" id="EJX05200.1"/>
    </source>
</evidence>
<accession>J9GWZ2</accession>
<evidence type="ECO:0000256" key="2">
    <source>
        <dbReference type="ARBA" id="ARBA00004524"/>
    </source>
</evidence>
<evidence type="ECO:0000259" key="18">
    <source>
        <dbReference type="Pfam" id="PF02544"/>
    </source>
</evidence>
<evidence type="ECO:0000256" key="10">
    <source>
        <dbReference type="ARBA" id="ARBA00023098"/>
    </source>
</evidence>
<dbReference type="Gene3D" id="1.20.120.1630">
    <property type="match status" value="1"/>
</dbReference>
<dbReference type="GO" id="GO:0006694">
    <property type="term" value="P:steroid biosynthetic process"/>
    <property type="evidence" value="ECO:0007669"/>
    <property type="project" value="TreeGrafter"/>
</dbReference>
<dbReference type="InterPro" id="IPR039357">
    <property type="entry name" value="SRD5A/TECR"/>
</dbReference>
<keyword evidence="6" id="KW-0492">Microsome</keyword>
<feature type="transmembrane region" description="Helical" evidence="17">
    <location>
        <begin position="6"/>
        <end position="29"/>
    </location>
</feature>
<evidence type="ECO:0000256" key="9">
    <source>
        <dbReference type="ARBA" id="ARBA00023002"/>
    </source>
</evidence>
<evidence type="ECO:0000256" key="1">
    <source>
        <dbReference type="ARBA" id="ARBA00004477"/>
    </source>
</evidence>
<keyword evidence="11 17" id="KW-0472">Membrane</keyword>
<evidence type="ECO:0000256" key="5">
    <source>
        <dbReference type="ARBA" id="ARBA00022824"/>
    </source>
</evidence>
<dbReference type="InterPro" id="IPR016636">
    <property type="entry name" value="3-oxo-5-alpha-steroid_4-DH"/>
</dbReference>
<dbReference type="SMR" id="J9GWZ2"/>
<evidence type="ECO:0000256" key="7">
    <source>
        <dbReference type="ARBA" id="ARBA00022857"/>
    </source>
</evidence>
<comment type="subcellular location">
    <subcellularLocation>
        <location evidence="1">Endoplasmic reticulum membrane</location>
        <topology evidence="1">Multi-pass membrane protein</topology>
    </subcellularLocation>
    <subcellularLocation>
        <location evidence="2">Microsome membrane</location>
    </subcellularLocation>
</comment>
<keyword evidence="8 17" id="KW-1133">Transmembrane helix</keyword>
<keyword evidence="10" id="KW-0443">Lipid metabolism</keyword>
<dbReference type="AlphaFoldDB" id="J9GWZ2"/>
<proteinExistence type="predicted"/>
<dbReference type="PANTHER" id="PTHR10556:SF57">
    <property type="entry name" value="3-OXO-5-ALPHA-STEROID 4-DEHYDROGENASE 1"/>
    <property type="match status" value="1"/>
</dbReference>
<feature type="domain" description="3-oxo-5-alpha-steroid 4-dehydrogenase C-terminal" evidence="18">
    <location>
        <begin position="104"/>
        <end position="256"/>
    </location>
</feature>
<keyword evidence="4" id="KW-0221">Differentiation</keyword>
<comment type="catalytic activity">
    <reaction evidence="16">
        <text>androst-4-ene-3,17-dione + NADPH + H(+) = 5alpha-androstan-3,17-dione + NADP(+)</text>
        <dbReference type="Rhea" id="RHEA:50816"/>
        <dbReference type="ChEBI" id="CHEBI:15378"/>
        <dbReference type="ChEBI" id="CHEBI:15994"/>
        <dbReference type="ChEBI" id="CHEBI:16422"/>
        <dbReference type="ChEBI" id="CHEBI:57783"/>
        <dbReference type="ChEBI" id="CHEBI:58349"/>
    </reaction>
    <physiologicalReaction direction="left-to-right" evidence="16">
        <dbReference type="Rhea" id="RHEA:50817"/>
    </physiologicalReaction>
</comment>
<keyword evidence="5" id="KW-0256">Endoplasmic reticulum</keyword>
<sequence>MEMTPSSFEFLLLTMSALAVVVFVALFYVRAGYGMFRSSAWGLSIDNRWGWVLMEAPVFFVLLALWWGSEVRFHPAPLIFFLLFELHYFQRSFIFPCLLKGNSRMPLSIVGMGVLFNVLNGVMQGEWLFYLAPEGLYSEAWLSTPSFGFGLLVFAAGMGINLHSDGVIRHLRKPGDTRHYLPQQGMYRYVTSANYFGELLEWTGFAVLTASPAAWVFVLWTFANLAPRAHAIRNRYRSEFGREAVGHRKRLIPFIY</sequence>
<comment type="function">
    <text evidence="12">Converts testosterone into 5-alpha-dihydrotestosterone and progesterone or corticosterone into their corresponding 5-alpha-3-oxosteroids. It plays a central role in sexual differentiation and androgen physiology.</text>
</comment>
<feature type="transmembrane region" description="Helical" evidence="17">
    <location>
        <begin position="142"/>
        <end position="162"/>
    </location>
</feature>
<reference evidence="19" key="1">
    <citation type="journal article" date="2012" name="PLoS ONE">
        <title>Gene sets for utilization of primary and secondary nutrition supplies in the distal gut of endangered iberian lynx.</title>
        <authorList>
            <person name="Alcaide M."/>
            <person name="Messina E."/>
            <person name="Richter M."/>
            <person name="Bargiela R."/>
            <person name="Peplies J."/>
            <person name="Huws S.A."/>
            <person name="Newbold C.J."/>
            <person name="Golyshin P.N."/>
            <person name="Simon M.A."/>
            <person name="Lopez G."/>
            <person name="Yakimov M.M."/>
            <person name="Ferrer M."/>
        </authorList>
    </citation>
    <scope>NUCLEOTIDE SEQUENCE</scope>
</reference>
<gene>
    <name evidence="19" type="ORF">EVA_06709</name>
</gene>
<evidence type="ECO:0000256" key="11">
    <source>
        <dbReference type="ARBA" id="ARBA00023136"/>
    </source>
</evidence>
<feature type="transmembrane region" description="Helical" evidence="17">
    <location>
        <begin position="49"/>
        <end position="67"/>
    </location>
</feature>
<dbReference type="EMBL" id="AMCI01001548">
    <property type="protein sequence ID" value="EJX05200.1"/>
    <property type="molecule type" value="Genomic_DNA"/>
</dbReference>
<dbReference type="GO" id="GO:0005789">
    <property type="term" value="C:endoplasmic reticulum membrane"/>
    <property type="evidence" value="ECO:0007669"/>
    <property type="project" value="UniProtKB-SubCell"/>
</dbReference>
<evidence type="ECO:0000256" key="14">
    <source>
        <dbReference type="ARBA" id="ARBA00041664"/>
    </source>
</evidence>
<dbReference type="GO" id="GO:0003865">
    <property type="term" value="F:3-oxo-5-alpha-steroid 4-dehydrogenase activity"/>
    <property type="evidence" value="ECO:0007669"/>
    <property type="project" value="InterPro"/>
</dbReference>
<dbReference type="PROSITE" id="PS50244">
    <property type="entry name" value="S5A_REDUCTASE"/>
    <property type="match status" value="1"/>
</dbReference>
<keyword evidence="9 19" id="KW-0560">Oxidoreductase</keyword>
<evidence type="ECO:0000256" key="17">
    <source>
        <dbReference type="SAM" id="Phobius"/>
    </source>
</evidence>
<evidence type="ECO:0000256" key="8">
    <source>
        <dbReference type="ARBA" id="ARBA00022989"/>
    </source>
</evidence>
<protein>
    <recommendedName>
        <fullName evidence="13">3-oxo-5-alpha-steroid 4-dehydrogenase 1</fullName>
    </recommendedName>
    <alternativeName>
        <fullName evidence="14">SR type 1</fullName>
    </alternativeName>
    <alternativeName>
        <fullName evidence="15">Steroid 5-alpha-reductase 1</fullName>
    </alternativeName>
</protein>
<evidence type="ECO:0000256" key="3">
    <source>
        <dbReference type="ARBA" id="ARBA00022692"/>
    </source>
</evidence>
<organism evidence="19">
    <name type="scientific">gut metagenome</name>
    <dbReference type="NCBI Taxonomy" id="749906"/>
    <lineage>
        <taxon>unclassified sequences</taxon>
        <taxon>metagenomes</taxon>
        <taxon>organismal metagenomes</taxon>
    </lineage>
</organism>
<dbReference type="GO" id="GO:0030154">
    <property type="term" value="P:cell differentiation"/>
    <property type="evidence" value="ECO:0007669"/>
    <property type="project" value="UniProtKB-KW"/>
</dbReference>
<dbReference type="Pfam" id="PF02544">
    <property type="entry name" value="Steroid_dh"/>
    <property type="match status" value="1"/>
</dbReference>
<comment type="caution">
    <text evidence="19">The sequence shown here is derived from an EMBL/GenBank/DDBJ whole genome shotgun (WGS) entry which is preliminary data.</text>
</comment>
<keyword evidence="7" id="KW-0521">NADP</keyword>
<feature type="transmembrane region" description="Helical" evidence="17">
    <location>
        <begin position="109"/>
        <end position="130"/>
    </location>
</feature>
<evidence type="ECO:0000256" key="6">
    <source>
        <dbReference type="ARBA" id="ARBA00022848"/>
    </source>
</evidence>
<dbReference type="PANTHER" id="PTHR10556">
    <property type="entry name" value="3-OXO-5-ALPHA-STEROID 4-DEHYDROGENASE"/>
    <property type="match status" value="1"/>
</dbReference>
<evidence type="ECO:0000256" key="13">
    <source>
        <dbReference type="ARBA" id="ARBA00039428"/>
    </source>
</evidence>